<evidence type="ECO:0000256" key="1">
    <source>
        <dbReference type="ARBA" id="ARBA00004496"/>
    </source>
</evidence>
<dbReference type="NCBIfam" id="TIGR00594">
    <property type="entry name" value="polc"/>
    <property type="match status" value="1"/>
</dbReference>
<dbReference type="InterPro" id="IPR004013">
    <property type="entry name" value="PHP_dom"/>
</dbReference>
<keyword evidence="6" id="KW-0235">DNA replication</keyword>
<dbReference type="Pfam" id="PF17657">
    <property type="entry name" value="DNA_pol3_finger"/>
    <property type="match status" value="1"/>
</dbReference>
<organism evidence="10">
    <name type="scientific">uncultured Acetothermia bacterium</name>
    <dbReference type="NCBI Taxonomy" id="236499"/>
    <lineage>
        <taxon>Bacteria</taxon>
        <taxon>Candidatus Bipolaricaulota</taxon>
        <taxon>environmental samples</taxon>
    </lineage>
</organism>
<dbReference type="GO" id="GO:0003887">
    <property type="term" value="F:DNA-directed DNA polymerase activity"/>
    <property type="evidence" value="ECO:0007669"/>
    <property type="project" value="UniProtKB-KW"/>
</dbReference>
<feature type="domain" description="Polymerase/histidinol phosphatase N-terminal" evidence="9">
    <location>
        <begin position="5"/>
        <end position="72"/>
    </location>
</feature>
<dbReference type="Gene3D" id="2.40.50.140">
    <property type="entry name" value="Nucleic acid-binding proteins"/>
    <property type="match status" value="1"/>
</dbReference>
<evidence type="ECO:0000256" key="2">
    <source>
        <dbReference type="ARBA" id="ARBA00012417"/>
    </source>
</evidence>
<dbReference type="InterPro" id="IPR003141">
    <property type="entry name" value="Pol/His_phosphatase_N"/>
</dbReference>
<name>H5SI67_9BACT</name>
<keyword evidence="7" id="KW-0239">DNA-directed DNA polymerase</keyword>
<protein>
    <recommendedName>
        <fullName evidence="3">DNA polymerase III subunit alpha</fullName>
        <ecNumber evidence="2">2.7.7.7</ecNumber>
    </recommendedName>
</protein>
<dbReference type="Gene3D" id="3.20.20.140">
    <property type="entry name" value="Metal-dependent hydrolases"/>
    <property type="match status" value="1"/>
</dbReference>
<comment type="subcellular location">
    <subcellularLocation>
        <location evidence="1">Cytoplasm</location>
    </subcellularLocation>
</comment>
<dbReference type="InterPro" id="IPR040982">
    <property type="entry name" value="DNA_pol3_finger"/>
</dbReference>
<dbReference type="InterPro" id="IPR029460">
    <property type="entry name" value="DNAPol_HHH"/>
</dbReference>
<dbReference type="AlphaFoldDB" id="H5SI67"/>
<evidence type="ECO:0000313" key="10">
    <source>
        <dbReference type="EMBL" id="BAL55853.1"/>
    </source>
</evidence>
<dbReference type="GO" id="GO:0008408">
    <property type="term" value="F:3'-5' exonuclease activity"/>
    <property type="evidence" value="ECO:0007669"/>
    <property type="project" value="InterPro"/>
</dbReference>
<evidence type="ECO:0000256" key="8">
    <source>
        <dbReference type="ARBA" id="ARBA00049244"/>
    </source>
</evidence>
<evidence type="ECO:0000256" key="5">
    <source>
        <dbReference type="ARBA" id="ARBA00022695"/>
    </source>
</evidence>
<dbReference type="InterPro" id="IPR041931">
    <property type="entry name" value="DNA_pol3_alpha_thumb_dom"/>
</dbReference>
<evidence type="ECO:0000256" key="7">
    <source>
        <dbReference type="ARBA" id="ARBA00022932"/>
    </source>
</evidence>
<dbReference type="CDD" id="cd12113">
    <property type="entry name" value="PHP_PolIIIA_DnaE3"/>
    <property type="match status" value="1"/>
</dbReference>
<dbReference type="Pfam" id="PF14579">
    <property type="entry name" value="HHH_6"/>
    <property type="match status" value="1"/>
</dbReference>
<dbReference type="SMART" id="SM00481">
    <property type="entry name" value="POLIIIAc"/>
    <property type="match status" value="1"/>
</dbReference>
<dbReference type="GO" id="GO:0006260">
    <property type="term" value="P:DNA replication"/>
    <property type="evidence" value="ECO:0007669"/>
    <property type="project" value="UniProtKB-KW"/>
</dbReference>
<dbReference type="EC" id="2.7.7.7" evidence="2"/>
<dbReference type="Gene3D" id="1.10.150.870">
    <property type="match status" value="1"/>
</dbReference>
<dbReference type="PANTHER" id="PTHR32294">
    <property type="entry name" value="DNA POLYMERASE III SUBUNIT ALPHA"/>
    <property type="match status" value="1"/>
</dbReference>
<dbReference type="GO" id="GO:0003676">
    <property type="term" value="F:nucleic acid binding"/>
    <property type="evidence" value="ECO:0007669"/>
    <property type="project" value="InterPro"/>
</dbReference>
<dbReference type="InterPro" id="IPR004805">
    <property type="entry name" value="DnaE2/DnaE/PolC"/>
</dbReference>
<dbReference type="InterPro" id="IPR004365">
    <property type="entry name" value="NA-bd_OB_tRNA"/>
</dbReference>
<evidence type="ECO:0000256" key="4">
    <source>
        <dbReference type="ARBA" id="ARBA00022679"/>
    </source>
</evidence>
<dbReference type="NCBIfam" id="NF004226">
    <property type="entry name" value="PRK05673.1"/>
    <property type="match status" value="1"/>
</dbReference>
<evidence type="ECO:0000259" key="9">
    <source>
        <dbReference type="SMART" id="SM00481"/>
    </source>
</evidence>
<dbReference type="EMBL" id="AP011731">
    <property type="protein sequence ID" value="BAL55853.1"/>
    <property type="molecule type" value="Genomic_DNA"/>
</dbReference>
<dbReference type="Pfam" id="PF07733">
    <property type="entry name" value="DNA_pol3_alpha"/>
    <property type="match status" value="1"/>
</dbReference>
<dbReference type="Pfam" id="PF01336">
    <property type="entry name" value="tRNA_anti-codon"/>
    <property type="match status" value="1"/>
</dbReference>
<accession>H5SI67</accession>
<dbReference type="Pfam" id="PF02811">
    <property type="entry name" value="PHP"/>
    <property type="match status" value="1"/>
</dbReference>
<reference evidence="10" key="1">
    <citation type="journal article" date="2005" name="Environ. Microbiol.">
        <title>Genetic and functional properties of uncultivated thermophilic crenarchaeotes from a subsurface gold mine as revealed by analysis of genome fragments.</title>
        <authorList>
            <person name="Nunoura T."/>
            <person name="Hirayama H."/>
            <person name="Takami H."/>
            <person name="Oida H."/>
            <person name="Nishi S."/>
            <person name="Shimamura S."/>
            <person name="Suzuki Y."/>
            <person name="Inagaki F."/>
            <person name="Takai K."/>
            <person name="Nealson K.H."/>
            <person name="Horikoshi K."/>
        </authorList>
    </citation>
    <scope>NUCLEOTIDE SEQUENCE</scope>
</reference>
<sequence length="1143" mass="128238">MSRFVHLHVHSEYSLLDAMCRTEELVRKCVEHKMPALALTDHGNLCGAIEFYKHACEHGIKPIIGCELYVAPGSRHTKSKEDGTKYYHLTVLARNETGYRNLVKLTSLGYIEGFYYKPRVDKELLRRYSHGLIVLSGCRSSEICRLLGQNKFESALEVAQDFQAMVGPGNFYIELQNHGQPEDEARNEQLAEIARRIDAPLVATNDVHYIAREDREAHEVLLNIRGEKTLADEDRRSYEGEEYYFKSFDELAPLFERWPQALENTVRIAEQCDLKLDFSKAHLPTFALPSGYSDAHDYLRALAYEGAQARFGTLTQEITDRLEYELDVIAKMGYSGYFLIVQDFVKFAKSRNIPVGPGRGSAAGSLVCYCLGITDVDPLKYGLIFERFLNPSRVSLPDIDIDFCMRRRDEVIQYVESKYGRERVAQIATFDKMKARSVVRDVARVLGFAYPDADKIAKLIPFGATLDEALEGVSELRRRYETDPQVHKLLTIARKLEGLARNAATHAAGVVITPGDVTDFAPLLRISDGSVRTQYNMKDLETIGLLKIDFLGLRNLTAIDDTLKSIKKLTGEEILLQKIPLDDPDVYAMLQQGRTTGVFQLEGSGVTALLTRLEPTEFRDLIAILALYRPGPLESGMANDYIERKHGRQPVTYPHPDLEAVLKETYGLPIYQDQLLLMARTLAGFSLAEADILRVAVGKKKKDVMEKMRARFVEGCVQNGIARAKAEELFADIEKFARYGFVKAHSTAYALISYWTAYLKAKYPTCYLAALLTSVAGNTEKIAEYIQECRELGITVLPPDINESDADFTPFLNNHIRFGLGAIKNVGSATVQAILEARRRGGPFRSFADFCRRVSSDALNREVLESLIKCGAFDRFGTRKGLLAQVEAGLALAAQAHRERKSGQKSFFAQEEESVFSISRPTDGHEEFAKSELLRFEKELLGLYVSGHPLEHLKERLALLCTCDLQGVQGQPDGTELQLGGRIDALRVITTNSGKRMAFVRLEDLSGQAEVTVFPEPYEQAKRLLREDQIIWLRGRVEKRSERSNGTQIIAEELLSLEEAERMVQLYLHLEPEQVTESFVQKLKESLSASPGASPVYVRLVGDEPITVRLGIGVGVTKTLLQELEALVGDPGRIQTVTRKGGR</sequence>
<dbReference type="SUPFAM" id="SSF89550">
    <property type="entry name" value="PHP domain-like"/>
    <property type="match status" value="1"/>
</dbReference>
<dbReference type="PANTHER" id="PTHR32294:SF0">
    <property type="entry name" value="DNA POLYMERASE III SUBUNIT ALPHA"/>
    <property type="match status" value="1"/>
</dbReference>
<evidence type="ECO:0000256" key="3">
    <source>
        <dbReference type="ARBA" id="ARBA00019114"/>
    </source>
</evidence>
<dbReference type="SUPFAM" id="SSF50249">
    <property type="entry name" value="Nucleic acid-binding proteins"/>
    <property type="match status" value="1"/>
</dbReference>
<comment type="catalytic activity">
    <reaction evidence="8">
        <text>DNA(n) + a 2'-deoxyribonucleoside 5'-triphosphate = DNA(n+1) + diphosphate</text>
        <dbReference type="Rhea" id="RHEA:22508"/>
        <dbReference type="Rhea" id="RHEA-COMP:17339"/>
        <dbReference type="Rhea" id="RHEA-COMP:17340"/>
        <dbReference type="ChEBI" id="CHEBI:33019"/>
        <dbReference type="ChEBI" id="CHEBI:61560"/>
        <dbReference type="ChEBI" id="CHEBI:173112"/>
        <dbReference type="EC" id="2.7.7.7"/>
    </reaction>
</comment>
<dbReference type="CDD" id="cd04485">
    <property type="entry name" value="DnaE_OBF"/>
    <property type="match status" value="1"/>
</dbReference>
<evidence type="ECO:0000256" key="6">
    <source>
        <dbReference type="ARBA" id="ARBA00022705"/>
    </source>
</evidence>
<dbReference type="InterPro" id="IPR012340">
    <property type="entry name" value="NA-bd_OB-fold"/>
</dbReference>
<dbReference type="InterPro" id="IPR011708">
    <property type="entry name" value="DNA_pol3_alpha_NTPase_dom"/>
</dbReference>
<dbReference type="InterPro" id="IPR016195">
    <property type="entry name" value="Pol/histidinol_Pase-like"/>
</dbReference>
<reference evidence="10" key="2">
    <citation type="journal article" date="2012" name="PLoS ONE">
        <title>A Deeply Branching Thermophilic Bacterium with an Ancient Acetyl-CoA Pathway Dominates a Subsurface Ecosystem.</title>
        <authorList>
            <person name="Takami H."/>
            <person name="Noguchi H."/>
            <person name="Takaki Y."/>
            <person name="Uchiyama I."/>
            <person name="Toyoda A."/>
            <person name="Nishi S."/>
            <person name="Chee G.-J."/>
            <person name="Arai W."/>
            <person name="Nunoura T."/>
            <person name="Itoh T."/>
            <person name="Hattori M."/>
            <person name="Takai K."/>
        </authorList>
    </citation>
    <scope>NUCLEOTIDE SEQUENCE</scope>
</reference>
<gene>
    <name evidence="10" type="ORF">HGMM_F32F05C11</name>
</gene>
<dbReference type="NCBIfam" id="NF005298">
    <property type="entry name" value="PRK06826.1"/>
    <property type="match status" value="1"/>
</dbReference>
<dbReference type="GO" id="GO:0005737">
    <property type="term" value="C:cytoplasm"/>
    <property type="evidence" value="ECO:0007669"/>
    <property type="project" value="UniProtKB-SubCell"/>
</dbReference>
<keyword evidence="4" id="KW-0808">Transferase</keyword>
<proteinExistence type="predicted"/>
<keyword evidence="5" id="KW-0548">Nucleotidyltransferase</keyword>
<dbReference type="Gene3D" id="1.10.10.1600">
    <property type="entry name" value="Bacterial DNA polymerase III alpha subunit, thumb domain"/>
    <property type="match status" value="1"/>
</dbReference>
<dbReference type="SUPFAM" id="SSF160975">
    <property type="entry name" value="AF1531-like"/>
    <property type="match status" value="1"/>
</dbReference>